<accession>A0A066TQX7</accession>
<keyword evidence="1" id="KW-0812">Transmembrane</keyword>
<dbReference type="eggNOG" id="ENOG5033Y26">
    <property type="taxonomic scope" value="Bacteria"/>
</dbReference>
<dbReference type="AlphaFoldDB" id="A0A066TQX7"/>
<keyword evidence="3" id="KW-1185">Reference proteome</keyword>
<evidence type="ECO:0000313" key="3">
    <source>
        <dbReference type="Proteomes" id="UP000027345"/>
    </source>
</evidence>
<dbReference type="STRING" id="287986.DV20_35115"/>
<dbReference type="RefSeq" id="WP_043787425.1">
    <property type="nucleotide sequence ID" value="NZ_JMQI01000071.1"/>
</dbReference>
<reference evidence="2 3" key="1">
    <citation type="submission" date="2014-05" db="EMBL/GenBank/DDBJ databases">
        <title>Draft genome sequence of Amycolatopsis rifamycinica DSM 46095.</title>
        <authorList>
            <person name="Lal R."/>
            <person name="Saxena A."/>
            <person name="Kumari R."/>
            <person name="Mukherjee U."/>
            <person name="Singh P."/>
            <person name="Sangwan N."/>
            <person name="Mahato N.K."/>
        </authorList>
    </citation>
    <scope>NUCLEOTIDE SEQUENCE [LARGE SCALE GENOMIC DNA]</scope>
    <source>
        <strain evidence="2 3">DSM 46095</strain>
    </source>
</reference>
<dbReference type="Proteomes" id="UP000027345">
    <property type="component" value="Unassembled WGS sequence"/>
</dbReference>
<name>A0A066TQX7_9PSEU</name>
<evidence type="ECO:0000256" key="1">
    <source>
        <dbReference type="SAM" id="Phobius"/>
    </source>
</evidence>
<protein>
    <submittedName>
        <fullName evidence="2">Uncharacterized protein</fullName>
    </submittedName>
</protein>
<feature type="transmembrane region" description="Helical" evidence="1">
    <location>
        <begin position="164"/>
        <end position="183"/>
    </location>
</feature>
<feature type="transmembrane region" description="Helical" evidence="1">
    <location>
        <begin position="12"/>
        <end position="30"/>
    </location>
</feature>
<comment type="caution">
    <text evidence="2">The sequence shown here is derived from an EMBL/GenBank/DDBJ whole genome shotgun (WGS) entry which is preliminary data.</text>
</comment>
<evidence type="ECO:0000313" key="2">
    <source>
        <dbReference type="EMBL" id="KDN17561.1"/>
    </source>
</evidence>
<sequence>MRWATLYARSRQLPAASAALLSVTLGLWFLGRDSWGVLLVVLTLTAAIAVAAIGLSGQDPDLDRAAALPWPARRLGHLALIGVVAGALVLAVQELGPSAVPVSIIVRDAAGLAGLAGLAATIAGGQFGWTLPLAWCAISPFVPHDGSTAGQVTAWLLQPPQTPVATWTAVTLAVTGAAAYTAWGGRR</sequence>
<dbReference type="EMBL" id="JMQI01000071">
    <property type="protein sequence ID" value="KDN17561.1"/>
    <property type="molecule type" value="Genomic_DNA"/>
</dbReference>
<feature type="transmembrane region" description="Helical" evidence="1">
    <location>
        <begin position="75"/>
        <end position="92"/>
    </location>
</feature>
<organism evidence="2 3">
    <name type="scientific">Amycolatopsis rifamycinica</name>
    <dbReference type="NCBI Taxonomy" id="287986"/>
    <lineage>
        <taxon>Bacteria</taxon>
        <taxon>Bacillati</taxon>
        <taxon>Actinomycetota</taxon>
        <taxon>Actinomycetes</taxon>
        <taxon>Pseudonocardiales</taxon>
        <taxon>Pseudonocardiaceae</taxon>
        <taxon>Amycolatopsis</taxon>
    </lineage>
</organism>
<gene>
    <name evidence="2" type="ORF">DV20_35115</name>
</gene>
<keyword evidence="1" id="KW-0472">Membrane</keyword>
<proteinExistence type="predicted"/>
<feature type="transmembrane region" description="Helical" evidence="1">
    <location>
        <begin position="37"/>
        <end position="55"/>
    </location>
</feature>
<keyword evidence="1" id="KW-1133">Transmembrane helix</keyword>
<dbReference type="OrthoDB" id="3428801at2"/>